<gene>
    <name evidence="2" type="ORF">FCC1311_015012</name>
</gene>
<dbReference type="Proteomes" id="UP000241890">
    <property type="component" value="Unassembled WGS sequence"/>
</dbReference>
<dbReference type="InterPro" id="IPR016024">
    <property type="entry name" value="ARM-type_fold"/>
</dbReference>
<dbReference type="InterPro" id="IPR011989">
    <property type="entry name" value="ARM-like"/>
</dbReference>
<dbReference type="EMBL" id="BEYU01000012">
    <property type="protein sequence ID" value="GBG25284.1"/>
    <property type="molecule type" value="Genomic_DNA"/>
</dbReference>
<dbReference type="Gene3D" id="1.25.10.10">
    <property type="entry name" value="Leucine-rich Repeat Variant"/>
    <property type="match status" value="1"/>
</dbReference>
<keyword evidence="3" id="KW-1185">Reference proteome</keyword>
<reference evidence="2 3" key="1">
    <citation type="submission" date="2017-12" db="EMBL/GenBank/DDBJ databases">
        <title>Sequencing, de novo assembly and annotation of complete genome of a new Thraustochytrid species, strain FCC1311.</title>
        <authorList>
            <person name="Sedici K."/>
            <person name="Godart F."/>
            <person name="Aiese Cigliano R."/>
            <person name="Sanseverino W."/>
            <person name="Barakat M."/>
            <person name="Ortet P."/>
            <person name="Marechal E."/>
            <person name="Cagnac O."/>
            <person name="Amato A."/>
        </authorList>
    </citation>
    <scope>NUCLEOTIDE SEQUENCE [LARGE SCALE GENOMIC DNA]</scope>
</reference>
<feature type="region of interest" description="Disordered" evidence="1">
    <location>
        <begin position="1909"/>
        <end position="1958"/>
    </location>
</feature>
<feature type="region of interest" description="Disordered" evidence="1">
    <location>
        <begin position="1830"/>
        <end position="1882"/>
    </location>
</feature>
<name>A0A2R5GC05_9STRA</name>
<organism evidence="2 3">
    <name type="scientific">Hondaea fermentalgiana</name>
    <dbReference type="NCBI Taxonomy" id="2315210"/>
    <lineage>
        <taxon>Eukaryota</taxon>
        <taxon>Sar</taxon>
        <taxon>Stramenopiles</taxon>
        <taxon>Bigyra</taxon>
        <taxon>Labyrinthulomycetes</taxon>
        <taxon>Thraustochytrida</taxon>
        <taxon>Thraustochytriidae</taxon>
        <taxon>Hondaea</taxon>
    </lineage>
</organism>
<evidence type="ECO:0000313" key="2">
    <source>
        <dbReference type="EMBL" id="GBG25284.1"/>
    </source>
</evidence>
<proteinExistence type="predicted"/>
<feature type="compositionally biased region" description="Polar residues" evidence="1">
    <location>
        <begin position="840"/>
        <end position="849"/>
    </location>
</feature>
<accession>A0A2R5GC05</accession>
<feature type="region of interest" description="Disordered" evidence="1">
    <location>
        <begin position="1228"/>
        <end position="1258"/>
    </location>
</feature>
<protein>
    <submittedName>
        <fullName evidence="2">Uncharacterized protein</fullName>
    </submittedName>
</protein>
<dbReference type="InParanoid" id="A0A2R5GC05"/>
<dbReference type="PANTHER" id="PTHR35397">
    <property type="entry name" value="C2 DOMAIN-CONTAINING PROTEIN-RELATED"/>
    <property type="match status" value="1"/>
</dbReference>
<sequence>MCALQALALNAEAPRLQVATTWAPTSAVVPELDLLTIQVDNVALVDMNDFDMLIHRKTVMLQLDVRTALNCLQACGAVKNTRGVQHSASVARDGIDDGVSDCPWHPRAHRHFAALGRASESASDQVREASILAIEKLASLFLWIADGAKEQQTFATRTAPFARELLHHAQRALRDPKWKVRRVATSALAAWAPLCGAESIAALERGLRNGSLRSSDAGLALGKMGPEGTRALIQLAKDPNISAQSRVAAIEGLAHTQHLGPGSIGEHAVDTLFSALIQDVSSSARVAAVHALAKVADRAAGQSSTGAAVTYKLNLRVLHPMLFAALEDPSASVATAAAQTLAAAAPEGDLLLVRAALQSENSRTRRITADALAGQGAHNLKTLLLMCASDADPRTTLKERVFGVFFGHPGLGYCVLRVLDHVLDLDLDLDLGLDHDLAARVARCESLLVHPCFDVDVDGRLLLLEELSKMAAMAGSSAALRRATRIDAEDREKIKELPAEDFRHEEEARYEIYISHMKARGSIFRQPGLEFYLEFIWAGEKLTTPETSAGSSDSKGCVWNSSVLHFDWKENTALQLYSDSMTALHDSVVRRLDKGEHKSGDSHDELNMLVINCFAVRKHHLREKEVWKVGSYRLGLERVMSGPVHHVFVLKDEESTGETKRLSYNCRITQYAHWSLALSDVVLTYEPLAQQDTITDNVDEVSAERPRTESAASDKSDVQRISKTLLQMEKRDVLEKLKSTAFVEDKTRKYILRYKLFRTDGEKPLVFESRKAMIPQMDAVGESYKVRWLHKALPKIRETDETRFRSFLAGTIEFSVYEVKVDDPETMSDSASHHEDASDGQRSVGTKSTGPGMGTGAGQAPETPLAEQDAQLVGECWVPIEQLFELAQVDQDRCHCFDDLSEAGRKNFIHPASVSILRELVLFGKHVGEMRCVTCFDPLPGSVQLGHGVLTEKGVELVSPIVMTENEERPTFLQRIMLGGANATPGDQLTSQSARRLRDAVEALKKNLKTNPHEVPHVRSRTEQVTMHNSFVRTCSELLQVLGRTEKESMISFLYVSTEELLRVQYMLVALWELLLEWLDAATFSIRILFFDVLVAIMKRGELGEFMMAPRDSTSRHDKDSEVARFFLQYRDVCYRTLGWTLKKLSLKGGFPELRLFCARVVAIMSFRLPKFGQLLYQAILPDNEASIKEWARSKALRRVLRSDGRKFLHPEWNAGWYSLTDNFMTTPHSSRTGKRGSSNGESFDSNDSLSGASAQADEAAAQAAQAEGVDIAEVAERVQLDRVRIGQADNEMLLNWRGFHRNLEKLYGRAALEKQEAVLPMGTTKDGNYQAPLWLRRVQKHGHFFFMYSSEWITYVLDTLGVLATQSTENFEGRTFKSGIRWHNIPGYKQILKAFLLELRRREPKEYPESLRKLSLLLLVDNNLVTPFGNIIIPKTNVFDLDSVTTTIDLLSAWFSTVHGWPGRFVAAKVLRSDGPHTALSADMAMSKARSLFFTRMEESHQESKTKVLESLNEVKIKRHESTDARHHIDVAPPPAPMAQLRAAGTLSNEAAKLPAMSSRGVHAVPSPEPYVSAWDFDTVCIYYPHLDVVRRKFKRSEAENRLPGGITVNNDRSKCNWFSYLYADTPPLLPSAFEFKLLAHMLWVLLHQDHFQVVLKTLEFIYNHWRSFPLSFQDRVRTMLLAKYEEDPDFTHHGANDHHLHVSTVARETSVFGMDVIRYSAGGHEENKPTLFVQLFFHWQEEVRHFMHTLLAFRMCRSLERTESLRRILAAVRIALLSVEPTMWDRLWRPDAPIEDRWTQRNCVDSNTVRSQYLLGKSLHRQFEDEYDPMRNGEGARSVPTTPSSQGGGAGSGHHSKSFFKRRGSKENIPVPVKEHTGTRNAYLDDGEILRTRSSDDVTRIVSELSRSLERPSAASTSAIVHSASDSSVRPPTKPARGESLDGADDVTSPRSHPDPAIEAVLNADSVTSPKEAKADLERELSKDLKLINETHWPLYLRAYAVPSVTKFKRIWLNSLDPKVHSPVLEWSVTVMDRGEMKVYGGIAHFQPSGPQAGGYR</sequence>
<feature type="compositionally biased region" description="Polar residues" evidence="1">
    <location>
        <begin position="1228"/>
        <end position="1252"/>
    </location>
</feature>
<evidence type="ECO:0000256" key="1">
    <source>
        <dbReference type="SAM" id="MobiDB-lite"/>
    </source>
</evidence>
<feature type="compositionally biased region" description="Polar residues" evidence="1">
    <location>
        <begin position="1916"/>
        <end position="1932"/>
    </location>
</feature>
<evidence type="ECO:0000313" key="3">
    <source>
        <dbReference type="Proteomes" id="UP000241890"/>
    </source>
</evidence>
<dbReference type="SUPFAM" id="SSF48371">
    <property type="entry name" value="ARM repeat"/>
    <property type="match status" value="1"/>
</dbReference>
<dbReference type="OrthoDB" id="296767at2759"/>
<feature type="compositionally biased region" description="Basic residues" evidence="1">
    <location>
        <begin position="1856"/>
        <end position="1866"/>
    </location>
</feature>
<feature type="region of interest" description="Disordered" evidence="1">
    <location>
        <begin position="825"/>
        <end position="865"/>
    </location>
</feature>
<comment type="caution">
    <text evidence="2">The sequence shown here is derived from an EMBL/GenBank/DDBJ whole genome shotgun (WGS) entry which is preliminary data.</text>
</comment>
<dbReference type="PANTHER" id="PTHR35397:SF1">
    <property type="entry name" value="ARMADILLO-LIKE HELICAL DOMAIN-CONTAINING PROTEIN"/>
    <property type="match status" value="1"/>
</dbReference>